<organism evidence="2">
    <name type="scientific">Sesamum angustifolium</name>
    <dbReference type="NCBI Taxonomy" id="2727405"/>
    <lineage>
        <taxon>Eukaryota</taxon>
        <taxon>Viridiplantae</taxon>
        <taxon>Streptophyta</taxon>
        <taxon>Embryophyta</taxon>
        <taxon>Tracheophyta</taxon>
        <taxon>Spermatophyta</taxon>
        <taxon>Magnoliopsida</taxon>
        <taxon>eudicotyledons</taxon>
        <taxon>Gunneridae</taxon>
        <taxon>Pentapetalae</taxon>
        <taxon>asterids</taxon>
        <taxon>lamiids</taxon>
        <taxon>Lamiales</taxon>
        <taxon>Pedaliaceae</taxon>
        <taxon>Sesamum</taxon>
    </lineage>
</organism>
<gene>
    <name evidence="2" type="ORF">Sangu_1255400</name>
</gene>
<dbReference type="AlphaFoldDB" id="A0AAW2NIR5"/>
<evidence type="ECO:0000256" key="1">
    <source>
        <dbReference type="SAM" id="MobiDB-lite"/>
    </source>
</evidence>
<dbReference type="EMBL" id="JACGWK010000007">
    <property type="protein sequence ID" value="KAL0343680.1"/>
    <property type="molecule type" value="Genomic_DNA"/>
</dbReference>
<evidence type="ECO:0000313" key="2">
    <source>
        <dbReference type="EMBL" id="KAL0343680.1"/>
    </source>
</evidence>
<proteinExistence type="predicted"/>
<protein>
    <submittedName>
        <fullName evidence="2">Uncharacterized protein</fullName>
    </submittedName>
</protein>
<reference evidence="2" key="1">
    <citation type="submission" date="2020-06" db="EMBL/GenBank/DDBJ databases">
        <authorList>
            <person name="Li T."/>
            <person name="Hu X."/>
            <person name="Zhang T."/>
            <person name="Song X."/>
            <person name="Zhang H."/>
            <person name="Dai N."/>
            <person name="Sheng W."/>
            <person name="Hou X."/>
            <person name="Wei L."/>
        </authorList>
    </citation>
    <scope>NUCLEOTIDE SEQUENCE</scope>
    <source>
        <strain evidence="2">G01</strain>
        <tissue evidence="2">Leaf</tissue>
    </source>
</reference>
<feature type="region of interest" description="Disordered" evidence="1">
    <location>
        <begin position="44"/>
        <end position="85"/>
    </location>
</feature>
<name>A0AAW2NIR5_9LAMI</name>
<reference evidence="2" key="2">
    <citation type="journal article" date="2024" name="Plant">
        <title>Genomic evolution and insights into agronomic trait innovations of Sesamum species.</title>
        <authorList>
            <person name="Miao H."/>
            <person name="Wang L."/>
            <person name="Qu L."/>
            <person name="Liu H."/>
            <person name="Sun Y."/>
            <person name="Le M."/>
            <person name="Wang Q."/>
            <person name="Wei S."/>
            <person name="Zheng Y."/>
            <person name="Lin W."/>
            <person name="Duan Y."/>
            <person name="Cao H."/>
            <person name="Xiong S."/>
            <person name="Wang X."/>
            <person name="Wei L."/>
            <person name="Li C."/>
            <person name="Ma Q."/>
            <person name="Ju M."/>
            <person name="Zhao R."/>
            <person name="Li G."/>
            <person name="Mu C."/>
            <person name="Tian Q."/>
            <person name="Mei H."/>
            <person name="Zhang T."/>
            <person name="Gao T."/>
            <person name="Zhang H."/>
        </authorList>
    </citation>
    <scope>NUCLEOTIDE SEQUENCE</scope>
    <source>
        <strain evidence="2">G01</strain>
    </source>
</reference>
<sequence>MVNGYPPNGELPSVLDLGTAMKNAPKPFVSAAETLDRVLGEVTTDMKRGPPSAAVIDSITGDLPKEGVQEPKKGSAPSVIDEGLR</sequence>
<accession>A0AAW2NIR5</accession>
<feature type="compositionally biased region" description="Basic and acidic residues" evidence="1">
    <location>
        <begin position="63"/>
        <end position="73"/>
    </location>
</feature>
<comment type="caution">
    <text evidence="2">The sequence shown here is derived from an EMBL/GenBank/DDBJ whole genome shotgun (WGS) entry which is preliminary data.</text>
</comment>